<organism evidence="2 3">
    <name type="scientific">Blomia tropicalis</name>
    <name type="common">Mite</name>
    <dbReference type="NCBI Taxonomy" id="40697"/>
    <lineage>
        <taxon>Eukaryota</taxon>
        <taxon>Metazoa</taxon>
        <taxon>Ecdysozoa</taxon>
        <taxon>Arthropoda</taxon>
        <taxon>Chelicerata</taxon>
        <taxon>Arachnida</taxon>
        <taxon>Acari</taxon>
        <taxon>Acariformes</taxon>
        <taxon>Sarcoptiformes</taxon>
        <taxon>Astigmata</taxon>
        <taxon>Glycyphagoidea</taxon>
        <taxon>Echimyopodidae</taxon>
        <taxon>Blomia</taxon>
    </lineage>
</organism>
<accession>A0A9Q0M6N7</accession>
<proteinExistence type="predicted"/>
<dbReference type="Proteomes" id="UP001142055">
    <property type="component" value="Chromosome 2"/>
</dbReference>
<evidence type="ECO:0000313" key="2">
    <source>
        <dbReference type="EMBL" id="KAJ6220185.1"/>
    </source>
</evidence>
<keyword evidence="1" id="KW-0175">Coiled coil</keyword>
<name>A0A9Q0M6N7_BLOTA</name>
<feature type="coiled-coil region" evidence="1">
    <location>
        <begin position="296"/>
        <end position="323"/>
    </location>
</feature>
<evidence type="ECO:0000313" key="3">
    <source>
        <dbReference type="Proteomes" id="UP001142055"/>
    </source>
</evidence>
<gene>
    <name evidence="2" type="ORF">RDWZM_005997</name>
</gene>
<sequence length="379" mass="43783">MHDYKYVMETDVSSDYTNGLTINSSHSSMVYVYGEIEHGFSFTGSGRLKLIGNFFYGHWHKDGLQESPIVRNCTIELSDGIANVFICDFREITIMTNRRAKMQVFCVNKHDSKKSHMIYENIPLNEQKSETEKDTIQERILFDKTICKVQSQERNSKIKRKISKSLLVSKSINIFNDPEMVQTLRKLSEQYFLKKPVQSEQINLNEKTDLKLQSAKNQSLQSNETNKTASTFGSLQSTISNQESPIHSKVIFAEQILPELNKVCNSKTGMVQKIRIKLELAEIMRKWKVLTSSGISKLKQKTNKQLQCELNLLENKVEHLTILLHHFISCIPKQVKLSQNVNELKSCSLKLDTKNFAQYSSQFYEILQRIENQLIDIKL</sequence>
<dbReference type="AlphaFoldDB" id="A0A9Q0M6N7"/>
<dbReference type="EMBL" id="JAPWDV010000002">
    <property type="protein sequence ID" value="KAJ6220185.1"/>
    <property type="molecule type" value="Genomic_DNA"/>
</dbReference>
<reference evidence="2" key="1">
    <citation type="submission" date="2022-12" db="EMBL/GenBank/DDBJ databases">
        <title>Genome assemblies of Blomia tropicalis.</title>
        <authorList>
            <person name="Cui Y."/>
        </authorList>
    </citation>
    <scope>NUCLEOTIDE SEQUENCE</scope>
    <source>
        <tissue evidence="2">Adult mites</tissue>
    </source>
</reference>
<protein>
    <submittedName>
        <fullName evidence="2">Uncharacterized protein</fullName>
    </submittedName>
</protein>
<keyword evidence="3" id="KW-1185">Reference proteome</keyword>
<evidence type="ECO:0000256" key="1">
    <source>
        <dbReference type="SAM" id="Coils"/>
    </source>
</evidence>
<comment type="caution">
    <text evidence="2">The sequence shown here is derived from an EMBL/GenBank/DDBJ whole genome shotgun (WGS) entry which is preliminary data.</text>
</comment>